<protein>
    <submittedName>
        <fullName evidence="1">Uncharacterized protein</fullName>
    </submittedName>
</protein>
<proteinExistence type="predicted"/>
<gene>
    <name evidence="1" type="ORF">LCGC14_0764710</name>
</gene>
<dbReference type="AlphaFoldDB" id="A0A0F9T767"/>
<accession>A0A0F9T767</accession>
<reference evidence="1" key="1">
    <citation type="journal article" date="2015" name="Nature">
        <title>Complex archaea that bridge the gap between prokaryotes and eukaryotes.</title>
        <authorList>
            <person name="Spang A."/>
            <person name="Saw J.H."/>
            <person name="Jorgensen S.L."/>
            <person name="Zaremba-Niedzwiedzka K."/>
            <person name="Martijn J."/>
            <person name="Lind A.E."/>
            <person name="van Eijk R."/>
            <person name="Schleper C."/>
            <person name="Guy L."/>
            <person name="Ettema T.J."/>
        </authorList>
    </citation>
    <scope>NUCLEOTIDE SEQUENCE</scope>
</reference>
<sequence>MMMIKNVVFHCGADGKSEFDSMLNSYTRELKQDNWHEVINNIAFDEEHSKLIKKPSFRGVITYVKYT</sequence>
<comment type="caution">
    <text evidence="1">The sequence shown here is derived from an EMBL/GenBank/DDBJ whole genome shotgun (WGS) entry which is preliminary data.</text>
</comment>
<dbReference type="EMBL" id="LAZR01001902">
    <property type="protein sequence ID" value="KKN37328.1"/>
    <property type="molecule type" value="Genomic_DNA"/>
</dbReference>
<organism evidence="1">
    <name type="scientific">marine sediment metagenome</name>
    <dbReference type="NCBI Taxonomy" id="412755"/>
    <lineage>
        <taxon>unclassified sequences</taxon>
        <taxon>metagenomes</taxon>
        <taxon>ecological metagenomes</taxon>
    </lineage>
</organism>
<name>A0A0F9T767_9ZZZZ</name>
<evidence type="ECO:0000313" key="1">
    <source>
        <dbReference type="EMBL" id="KKN37328.1"/>
    </source>
</evidence>